<evidence type="ECO:0000313" key="3">
    <source>
        <dbReference type="Proteomes" id="UP000469558"/>
    </source>
</evidence>
<dbReference type="PANTHER" id="PTHR43218:SF1">
    <property type="entry name" value="PHOSPHORIBOSYLTRANSFERASE"/>
    <property type="match status" value="1"/>
</dbReference>
<dbReference type="CDD" id="cd06223">
    <property type="entry name" value="PRTases_typeI"/>
    <property type="match status" value="1"/>
</dbReference>
<organism evidence="2 3">
    <name type="scientific">Lachnellula suecica</name>
    <dbReference type="NCBI Taxonomy" id="602035"/>
    <lineage>
        <taxon>Eukaryota</taxon>
        <taxon>Fungi</taxon>
        <taxon>Dikarya</taxon>
        <taxon>Ascomycota</taxon>
        <taxon>Pezizomycotina</taxon>
        <taxon>Leotiomycetes</taxon>
        <taxon>Helotiales</taxon>
        <taxon>Lachnaceae</taxon>
        <taxon>Lachnellula</taxon>
    </lineage>
</organism>
<feature type="domain" description="Phosphoribosyltransferase" evidence="1">
    <location>
        <begin position="46"/>
        <end position="195"/>
    </location>
</feature>
<comment type="caution">
    <text evidence="2">The sequence shown here is derived from an EMBL/GenBank/DDBJ whole genome shotgun (WGS) entry which is preliminary data.</text>
</comment>
<dbReference type="SUPFAM" id="SSF53271">
    <property type="entry name" value="PRTase-like"/>
    <property type="match status" value="1"/>
</dbReference>
<keyword evidence="3" id="KW-1185">Reference proteome</keyword>
<reference evidence="2 3" key="1">
    <citation type="submission" date="2018-05" db="EMBL/GenBank/DDBJ databases">
        <title>Genome sequencing and assembly of the regulated plant pathogen Lachnellula willkommii and related sister species for the development of diagnostic species identification markers.</title>
        <authorList>
            <person name="Giroux E."/>
            <person name="Bilodeau G."/>
        </authorList>
    </citation>
    <scope>NUCLEOTIDE SEQUENCE [LARGE SCALE GENOMIC DNA]</scope>
    <source>
        <strain evidence="2 3">CBS 268.59</strain>
    </source>
</reference>
<dbReference type="InterPro" id="IPR029057">
    <property type="entry name" value="PRTase-like"/>
</dbReference>
<dbReference type="Gene3D" id="3.40.50.2020">
    <property type="match status" value="1"/>
</dbReference>
<dbReference type="EMBL" id="QGMK01000466">
    <property type="protein sequence ID" value="TVY81516.1"/>
    <property type="molecule type" value="Genomic_DNA"/>
</dbReference>
<dbReference type="AlphaFoldDB" id="A0A8T9C850"/>
<name>A0A8T9C850_9HELO</name>
<evidence type="ECO:0000313" key="2">
    <source>
        <dbReference type="EMBL" id="TVY81516.1"/>
    </source>
</evidence>
<evidence type="ECO:0000259" key="1">
    <source>
        <dbReference type="Pfam" id="PF00156"/>
    </source>
</evidence>
<protein>
    <recommendedName>
        <fullName evidence="1">Phosphoribosyltransferase domain-containing protein</fullName>
    </recommendedName>
</protein>
<feature type="non-terminal residue" evidence="2">
    <location>
        <position position="1"/>
    </location>
</feature>
<dbReference type="NCBIfam" id="NF004689">
    <property type="entry name" value="PRK06031.1"/>
    <property type="match status" value="1"/>
</dbReference>
<proteinExistence type="predicted"/>
<dbReference type="OrthoDB" id="363185at2759"/>
<dbReference type="Pfam" id="PF00156">
    <property type="entry name" value="Pribosyltran"/>
    <property type="match status" value="1"/>
</dbReference>
<dbReference type="Proteomes" id="UP000469558">
    <property type="component" value="Unassembled WGS sequence"/>
</dbReference>
<dbReference type="InterPro" id="IPR000836">
    <property type="entry name" value="PRTase_dom"/>
</dbReference>
<accession>A0A8T9C850</accession>
<gene>
    <name evidence="2" type="ORF">LSUE1_G003642</name>
</gene>
<dbReference type="PANTHER" id="PTHR43218">
    <property type="entry name" value="PHOSPHORIBOSYLTRANSFERASE-RELATED"/>
    <property type="match status" value="1"/>
</dbReference>
<sequence length="219" mass="23902">QEILPKETSISPAPYQFTYPAILPDGSVFHLPIRPLNDTPDLAVASLLISHASFAVADKLESELAHLLEPFDADIIIGLPTLGLGPASNVAKILGQSRYVPLGYSRKFWYDESLSTLLSSITSPLGEKRVYLDPNLLPLIKGKNVVIIDDAISSGKTMKAVWDFLESDQIGCDIVACGVLMKQGKKWEEVLGPDRSAKLVGVFESPLLRAVEGGWFLRE</sequence>